<dbReference type="AlphaFoldDB" id="A0A0E9UFB1"/>
<proteinExistence type="predicted"/>
<reference evidence="2" key="2">
    <citation type="journal article" date="2015" name="Fish Shellfish Immunol.">
        <title>Early steps in the European eel (Anguilla anguilla)-Vibrio vulnificus interaction in the gills: Role of the RtxA13 toxin.</title>
        <authorList>
            <person name="Callol A."/>
            <person name="Pajuelo D."/>
            <person name="Ebbesson L."/>
            <person name="Teles M."/>
            <person name="MacKenzie S."/>
            <person name="Amaro C."/>
        </authorList>
    </citation>
    <scope>NUCLEOTIDE SEQUENCE</scope>
</reference>
<accession>A0A0E9UFB1</accession>
<feature type="region of interest" description="Disordered" evidence="1">
    <location>
        <begin position="1"/>
        <end position="20"/>
    </location>
</feature>
<reference evidence="2" key="1">
    <citation type="submission" date="2014-11" db="EMBL/GenBank/DDBJ databases">
        <authorList>
            <person name="Amaro Gonzalez C."/>
        </authorList>
    </citation>
    <scope>NUCLEOTIDE SEQUENCE</scope>
</reference>
<evidence type="ECO:0000313" key="2">
    <source>
        <dbReference type="EMBL" id="JAH64506.1"/>
    </source>
</evidence>
<protein>
    <submittedName>
        <fullName evidence="2">Uncharacterized protein</fullName>
    </submittedName>
</protein>
<feature type="compositionally biased region" description="Low complexity" evidence="1">
    <location>
        <begin position="1"/>
        <end position="11"/>
    </location>
</feature>
<dbReference type="EMBL" id="GBXM01044071">
    <property type="protein sequence ID" value="JAH64506.1"/>
    <property type="molecule type" value="Transcribed_RNA"/>
</dbReference>
<organism evidence="2">
    <name type="scientific">Anguilla anguilla</name>
    <name type="common">European freshwater eel</name>
    <name type="synonym">Muraena anguilla</name>
    <dbReference type="NCBI Taxonomy" id="7936"/>
    <lineage>
        <taxon>Eukaryota</taxon>
        <taxon>Metazoa</taxon>
        <taxon>Chordata</taxon>
        <taxon>Craniata</taxon>
        <taxon>Vertebrata</taxon>
        <taxon>Euteleostomi</taxon>
        <taxon>Actinopterygii</taxon>
        <taxon>Neopterygii</taxon>
        <taxon>Teleostei</taxon>
        <taxon>Anguilliformes</taxon>
        <taxon>Anguillidae</taxon>
        <taxon>Anguilla</taxon>
    </lineage>
</organism>
<sequence length="20" mass="2356">MCTFSSSSFTSDRFHLWTQS</sequence>
<name>A0A0E9UFB1_ANGAN</name>
<evidence type="ECO:0000256" key="1">
    <source>
        <dbReference type="SAM" id="MobiDB-lite"/>
    </source>
</evidence>